<dbReference type="InterPro" id="IPR036388">
    <property type="entry name" value="WH-like_DNA-bd_sf"/>
</dbReference>
<protein>
    <submittedName>
        <fullName evidence="5">Winged helix-turn-helix transcriptional regulator</fullName>
    </submittedName>
</protein>
<feature type="domain" description="HTH hxlR-type" evidence="4">
    <location>
        <begin position="1"/>
        <end position="90"/>
    </location>
</feature>
<sequence>MDGPWATLIVRELLTGPKRFTELRAGLPGISPKTLSSRLRRFVLLGLVTRTAYPEIPPRVEYELTPAGARLEVVLATMGAWAEQDLPRTGAFPIEDR</sequence>
<organism evidence="5 6">
    <name type="scientific">Streptomyces xiangluensis</name>
    <dbReference type="NCBI Taxonomy" id="2665720"/>
    <lineage>
        <taxon>Bacteria</taxon>
        <taxon>Bacillati</taxon>
        <taxon>Actinomycetota</taxon>
        <taxon>Actinomycetes</taxon>
        <taxon>Kitasatosporales</taxon>
        <taxon>Streptomycetaceae</taxon>
        <taxon>Streptomyces</taxon>
    </lineage>
</organism>
<keyword evidence="3" id="KW-0804">Transcription</keyword>
<accession>A0ABV8Z3Y5</accession>
<keyword evidence="2" id="KW-0238">DNA-binding</keyword>
<dbReference type="Proteomes" id="UP001596012">
    <property type="component" value="Unassembled WGS sequence"/>
</dbReference>
<dbReference type="PANTHER" id="PTHR33204:SF37">
    <property type="entry name" value="HTH-TYPE TRANSCRIPTIONAL REGULATOR YODB"/>
    <property type="match status" value="1"/>
</dbReference>
<dbReference type="PANTHER" id="PTHR33204">
    <property type="entry name" value="TRANSCRIPTIONAL REGULATOR, MARR FAMILY"/>
    <property type="match status" value="1"/>
</dbReference>
<comment type="caution">
    <text evidence="5">The sequence shown here is derived from an EMBL/GenBank/DDBJ whole genome shotgun (WGS) entry which is preliminary data.</text>
</comment>
<dbReference type="InterPro" id="IPR036390">
    <property type="entry name" value="WH_DNA-bd_sf"/>
</dbReference>
<proteinExistence type="predicted"/>
<dbReference type="Pfam" id="PF01638">
    <property type="entry name" value="HxlR"/>
    <property type="match status" value="1"/>
</dbReference>
<evidence type="ECO:0000313" key="5">
    <source>
        <dbReference type="EMBL" id="MFC4472192.1"/>
    </source>
</evidence>
<keyword evidence="1" id="KW-0805">Transcription regulation</keyword>
<dbReference type="EMBL" id="JBHSFG010000110">
    <property type="protein sequence ID" value="MFC4472192.1"/>
    <property type="molecule type" value="Genomic_DNA"/>
</dbReference>
<evidence type="ECO:0000256" key="1">
    <source>
        <dbReference type="ARBA" id="ARBA00023015"/>
    </source>
</evidence>
<dbReference type="CDD" id="cd00090">
    <property type="entry name" value="HTH_ARSR"/>
    <property type="match status" value="1"/>
</dbReference>
<evidence type="ECO:0000256" key="2">
    <source>
        <dbReference type="ARBA" id="ARBA00023125"/>
    </source>
</evidence>
<dbReference type="InterPro" id="IPR002577">
    <property type="entry name" value="HTH_HxlR"/>
</dbReference>
<dbReference type="RefSeq" id="WP_386355575.1">
    <property type="nucleotide sequence ID" value="NZ_JBHSFG010000110.1"/>
</dbReference>
<evidence type="ECO:0000259" key="4">
    <source>
        <dbReference type="PROSITE" id="PS51118"/>
    </source>
</evidence>
<evidence type="ECO:0000256" key="3">
    <source>
        <dbReference type="ARBA" id="ARBA00023163"/>
    </source>
</evidence>
<dbReference type="PROSITE" id="PS51118">
    <property type="entry name" value="HTH_HXLR"/>
    <property type="match status" value="1"/>
</dbReference>
<gene>
    <name evidence="5" type="ORF">ACFPH6_48280</name>
</gene>
<evidence type="ECO:0000313" key="6">
    <source>
        <dbReference type="Proteomes" id="UP001596012"/>
    </source>
</evidence>
<dbReference type="SUPFAM" id="SSF46785">
    <property type="entry name" value="Winged helix' DNA-binding domain"/>
    <property type="match status" value="1"/>
</dbReference>
<dbReference type="InterPro" id="IPR011991">
    <property type="entry name" value="ArsR-like_HTH"/>
</dbReference>
<reference evidence="6" key="1">
    <citation type="journal article" date="2019" name="Int. J. Syst. Evol. Microbiol.">
        <title>The Global Catalogue of Microorganisms (GCM) 10K type strain sequencing project: providing services to taxonomists for standard genome sequencing and annotation.</title>
        <authorList>
            <consortium name="The Broad Institute Genomics Platform"/>
            <consortium name="The Broad Institute Genome Sequencing Center for Infectious Disease"/>
            <person name="Wu L."/>
            <person name="Ma J."/>
        </authorList>
    </citation>
    <scope>NUCLEOTIDE SEQUENCE [LARGE SCALE GENOMIC DNA]</scope>
    <source>
        <strain evidence="6">DT43</strain>
    </source>
</reference>
<name>A0ABV8Z3Y5_9ACTN</name>
<keyword evidence="6" id="KW-1185">Reference proteome</keyword>
<dbReference type="Gene3D" id="1.10.10.10">
    <property type="entry name" value="Winged helix-like DNA-binding domain superfamily/Winged helix DNA-binding domain"/>
    <property type="match status" value="1"/>
</dbReference>